<keyword evidence="2" id="KW-1185">Reference proteome</keyword>
<evidence type="ECO:0000313" key="1">
    <source>
        <dbReference type="EMBL" id="MBB5490202.1"/>
    </source>
</evidence>
<dbReference type="Proteomes" id="UP000579647">
    <property type="component" value="Unassembled WGS sequence"/>
</dbReference>
<name>A0A840W2C7_9ACTN</name>
<dbReference type="AlphaFoldDB" id="A0A840W2C7"/>
<comment type="caution">
    <text evidence="1">The sequence shown here is derived from an EMBL/GenBank/DDBJ whole genome shotgun (WGS) entry which is preliminary data.</text>
</comment>
<evidence type="ECO:0000313" key="2">
    <source>
        <dbReference type="Proteomes" id="UP000579647"/>
    </source>
</evidence>
<dbReference type="RefSeq" id="WP_184363262.1">
    <property type="nucleotide sequence ID" value="NZ_BAAAKM010000044.1"/>
</dbReference>
<proteinExistence type="predicted"/>
<gene>
    <name evidence="1" type="ORF">HNR07_001339</name>
</gene>
<protein>
    <recommendedName>
        <fullName evidence="3">DUF3626 domain-containing protein</fullName>
    </recommendedName>
</protein>
<reference evidence="1 2" key="1">
    <citation type="submission" date="2020-08" db="EMBL/GenBank/DDBJ databases">
        <title>Sequencing the genomes of 1000 actinobacteria strains.</title>
        <authorList>
            <person name="Klenk H.-P."/>
        </authorList>
    </citation>
    <scope>NUCLEOTIDE SEQUENCE [LARGE SCALE GENOMIC DNA]</scope>
    <source>
        <strain evidence="1 2">DSM 44598</strain>
    </source>
</reference>
<accession>A0A840W2C7</accession>
<dbReference type="Pfam" id="PF12294">
    <property type="entry name" value="DUF3626"/>
    <property type="match status" value="2"/>
</dbReference>
<dbReference type="InterPro" id="IPR022074">
    <property type="entry name" value="DUF3626"/>
</dbReference>
<dbReference type="EMBL" id="JACHDO010000001">
    <property type="protein sequence ID" value="MBB5490202.1"/>
    <property type="molecule type" value="Genomic_DNA"/>
</dbReference>
<organism evidence="1 2">
    <name type="scientific">Nocardiopsis metallicus</name>
    <dbReference type="NCBI Taxonomy" id="179819"/>
    <lineage>
        <taxon>Bacteria</taxon>
        <taxon>Bacillati</taxon>
        <taxon>Actinomycetota</taxon>
        <taxon>Actinomycetes</taxon>
        <taxon>Streptosporangiales</taxon>
        <taxon>Nocardiopsidaceae</taxon>
        <taxon>Nocardiopsis</taxon>
    </lineage>
</organism>
<sequence length="298" mass="32427">MHELSAHGCGCGGSCDGARGQLAAQRALEWVRRRSWGGGFESGWSVTLNFHPDRRVGGHTVVERMALEGVYRSQFVTGISNGGLTAFQGGDRWRWESRMFGGAYDRAPVCSRPVYGALDWAGSQVGAAPRFGSCFFRLGPQVARRSTFCYPDSTFEPCDFGVGERMGLVELARGAVKGGAGRDVLDEYVEAQVHGPVRWGVDVDELVLDPSFRGTAVEEAARGLGCALSWHGGFRLSVGELRRHPTYRGREFVELGERLAVGGWLTPKVLGDAARSGEWGSQSLKRVWHYVARFGAPG</sequence>
<evidence type="ECO:0008006" key="3">
    <source>
        <dbReference type="Google" id="ProtNLM"/>
    </source>
</evidence>